<evidence type="ECO:0000313" key="1">
    <source>
        <dbReference type="EMBL" id="RSN67054.1"/>
    </source>
</evidence>
<organism evidence="1 2">
    <name type="scientific">Candidatus Korarchaeum cryptofilum</name>
    <dbReference type="NCBI Taxonomy" id="498846"/>
    <lineage>
        <taxon>Archaea</taxon>
        <taxon>Thermoproteota</taxon>
        <taxon>Candidatus Korarchaeia</taxon>
        <taxon>Candidatus Korarchaeales</taxon>
        <taxon>Candidatus Korarchaeaceae</taxon>
        <taxon>Candidatus Korarchaeum</taxon>
    </lineage>
</organism>
<dbReference type="OMA" id="RAKLEYH"/>
<dbReference type="AlphaFoldDB" id="A0A429FZT2"/>
<dbReference type="EMBL" id="RCOR01000050">
    <property type="protein sequence ID" value="RSN67054.1"/>
    <property type="molecule type" value="Genomic_DNA"/>
</dbReference>
<dbReference type="Proteomes" id="UP000278149">
    <property type="component" value="Unassembled WGS sequence"/>
</dbReference>
<accession>A0A429FZT2</accession>
<protein>
    <submittedName>
        <fullName evidence="1">Uncharacterized protein</fullName>
    </submittedName>
</protein>
<comment type="caution">
    <text evidence="1">The sequence shown here is derived from an EMBL/GenBank/DDBJ whole genome shotgun (WGS) entry which is preliminary data.</text>
</comment>
<reference evidence="1 2" key="1">
    <citation type="submission" date="2018-10" db="EMBL/GenBank/DDBJ databases">
        <title>Co-occurring genomic capacity for anaerobic methane metabolism and dissimilatory sulfite reduction discovered in the Korarchaeota.</title>
        <authorList>
            <person name="Mckay L.J."/>
            <person name="Dlakic M."/>
            <person name="Fields M.W."/>
            <person name="Delmont T.O."/>
            <person name="Eren A.M."/>
            <person name="Jay Z.J."/>
            <person name="Klingelsmith K.B."/>
            <person name="Rusch D.B."/>
            <person name="Inskeep W.P."/>
        </authorList>
    </citation>
    <scope>NUCLEOTIDE SEQUENCE [LARGE SCALE GENOMIC DNA]</scope>
    <source>
        <strain evidence="1 2">WS</strain>
    </source>
</reference>
<name>A0A429FZT2_9CREN</name>
<gene>
    <name evidence="1" type="ORF">D9Q81_09255</name>
</gene>
<sequence length="85" mass="9575">MERVLSVRAFGGLDQLLRVVNALRRGRAEVRGFEVRFIGKEIVALIRVDGGSEEIKWVAKKIYSLPEVKSVDLIENELLENPILG</sequence>
<evidence type="ECO:0000313" key="2">
    <source>
        <dbReference type="Proteomes" id="UP000278149"/>
    </source>
</evidence>
<proteinExistence type="predicted"/>